<dbReference type="PANTHER" id="PTHR10165:SF35">
    <property type="entry name" value="RE23632P"/>
    <property type="match status" value="1"/>
</dbReference>
<dbReference type="GO" id="GO:0008195">
    <property type="term" value="F:phosphatidate phosphatase activity"/>
    <property type="evidence" value="ECO:0007669"/>
    <property type="project" value="TreeGrafter"/>
</dbReference>
<evidence type="ECO:0000256" key="4">
    <source>
        <dbReference type="ARBA" id="ARBA00022989"/>
    </source>
</evidence>
<comment type="similarity">
    <text evidence="2">Belongs to the PA-phosphatase related phosphoesterase family.</text>
</comment>
<evidence type="ECO:0000259" key="7">
    <source>
        <dbReference type="SMART" id="SM00014"/>
    </source>
</evidence>
<dbReference type="AlphaFoldDB" id="A0A4P9XNS3"/>
<dbReference type="EMBL" id="KZ992697">
    <property type="protein sequence ID" value="RKP07595.1"/>
    <property type="molecule type" value="Genomic_DNA"/>
</dbReference>
<name>A0A4P9XNS3_9FUNG</name>
<dbReference type="GO" id="GO:0004601">
    <property type="term" value="F:peroxidase activity"/>
    <property type="evidence" value="ECO:0007669"/>
    <property type="project" value="UniProtKB-KW"/>
</dbReference>
<gene>
    <name evidence="8" type="ORF">THASP1DRAFT_16819</name>
</gene>
<reference evidence="9" key="1">
    <citation type="journal article" date="2018" name="Nat. Microbiol.">
        <title>Leveraging single-cell genomics to expand the fungal tree of life.</title>
        <authorList>
            <person name="Ahrendt S.R."/>
            <person name="Quandt C.A."/>
            <person name="Ciobanu D."/>
            <person name="Clum A."/>
            <person name="Salamov A."/>
            <person name="Andreopoulos B."/>
            <person name="Cheng J.F."/>
            <person name="Woyke T."/>
            <person name="Pelin A."/>
            <person name="Henrissat B."/>
            <person name="Reynolds N.K."/>
            <person name="Benny G.L."/>
            <person name="Smith M.E."/>
            <person name="James T.Y."/>
            <person name="Grigoriev I.V."/>
        </authorList>
    </citation>
    <scope>NUCLEOTIDE SEQUENCE [LARGE SCALE GENOMIC DNA]</scope>
    <source>
        <strain evidence="9">RSA 1356</strain>
    </source>
</reference>
<comment type="subcellular location">
    <subcellularLocation>
        <location evidence="1">Membrane</location>
        <topology evidence="1">Multi-pass membrane protein</topology>
    </subcellularLocation>
</comment>
<dbReference type="InterPro" id="IPR000326">
    <property type="entry name" value="PAP2/HPO"/>
</dbReference>
<dbReference type="PANTHER" id="PTHR10165">
    <property type="entry name" value="LIPID PHOSPHATE PHOSPHATASE"/>
    <property type="match status" value="1"/>
</dbReference>
<dbReference type="Proteomes" id="UP000271241">
    <property type="component" value="Unassembled WGS sequence"/>
</dbReference>
<dbReference type="Pfam" id="PF01569">
    <property type="entry name" value="PAP2"/>
    <property type="match status" value="1"/>
</dbReference>
<dbReference type="OrthoDB" id="10030083at2759"/>
<evidence type="ECO:0000256" key="2">
    <source>
        <dbReference type="ARBA" id="ARBA00008816"/>
    </source>
</evidence>
<dbReference type="InterPro" id="IPR043216">
    <property type="entry name" value="PAP-like"/>
</dbReference>
<keyword evidence="5 6" id="KW-0472">Membrane</keyword>
<organism evidence="8 9">
    <name type="scientific">Thamnocephalis sphaerospora</name>
    <dbReference type="NCBI Taxonomy" id="78915"/>
    <lineage>
        <taxon>Eukaryota</taxon>
        <taxon>Fungi</taxon>
        <taxon>Fungi incertae sedis</taxon>
        <taxon>Zoopagomycota</taxon>
        <taxon>Zoopagomycotina</taxon>
        <taxon>Zoopagomycetes</taxon>
        <taxon>Zoopagales</taxon>
        <taxon>Sigmoideomycetaceae</taxon>
        <taxon>Thamnocephalis</taxon>
    </lineage>
</organism>
<feature type="transmembrane region" description="Helical" evidence="6">
    <location>
        <begin position="107"/>
        <end position="125"/>
    </location>
</feature>
<evidence type="ECO:0000256" key="6">
    <source>
        <dbReference type="SAM" id="Phobius"/>
    </source>
</evidence>
<dbReference type="GO" id="GO:0006644">
    <property type="term" value="P:phospholipid metabolic process"/>
    <property type="evidence" value="ECO:0007669"/>
    <property type="project" value="InterPro"/>
</dbReference>
<proteinExistence type="inferred from homology"/>
<dbReference type="GO" id="GO:0046839">
    <property type="term" value="P:phospholipid dephosphorylation"/>
    <property type="evidence" value="ECO:0007669"/>
    <property type="project" value="TreeGrafter"/>
</dbReference>
<dbReference type="SMART" id="SM00014">
    <property type="entry name" value="acidPPc"/>
    <property type="match status" value="1"/>
</dbReference>
<protein>
    <submittedName>
        <fullName evidence="8">Phosphatidic acid phosphatase type 2/haloperoxidase</fullName>
    </submittedName>
</protein>
<evidence type="ECO:0000256" key="5">
    <source>
        <dbReference type="ARBA" id="ARBA00023136"/>
    </source>
</evidence>
<feature type="domain" description="Phosphatidic acid phosphatase type 2/haloperoxidase" evidence="7">
    <location>
        <begin position="1"/>
        <end position="122"/>
    </location>
</feature>
<keyword evidence="4 6" id="KW-1133">Transmembrane helix</keyword>
<evidence type="ECO:0000313" key="9">
    <source>
        <dbReference type="Proteomes" id="UP000271241"/>
    </source>
</evidence>
<dbReference type="GO" id="GO:0016020">
    <property type="term" value="C:membrane"/>
    <property type="evidence" value="ECO:0007669"/>
    <property type="project" value="UniProtKB-SubCell"/>
</dbReference>
<dbReference type="STRING" id="78915.A0A4P9XNS3"/>
<keyword evidence="8" id="KW-0560">Oxidoreductase</keyword>
<evidence type="ECO:0000256" key="1">
    <source>
        <dbReference type="ARBA" id="ARBA00004141"/>
    </source>
</evidence>
<accession>A0A4P9XNS3</accession>
<dbReference type="Gene3D" id="1.20.144.10">
    <property type="entry name" value="Phosphatidic acid phosphatase type 2/haloperoxidase"/>
    <property type="match status" value="1"/>
</dbReference>
<evidence type="ECO:0000256" key="3">
    <source>
        <dbReference type="ARBA" id="ARBA00022692"/>
    </source>
</evidence>
<keyword evidence="3 6" id="KW-0812">Transmembrane</keyword>
<dbReference type="SUPFAM" id="SSF48317">
    <property type="entry name" value="Acid phosphatase/Vanadium-dependent haloperoxidase"/>
    <property type="match status" value="1"/>
</dbReference>
<keyword evidence="9" id="KW-1185">Reference proteome</keyword>
<evidence type="ECO:0000313" key="8">
    <source>
        <dbReference type="EMBL" id="RKP07595.1"/>
    </source>
</evidence>
<feature type="transmembrane region" description="Helical" evidence="6">
    <location>
        <begin position="73"/>
        <end position="95"/>
    </location>
</feature>
<dbReference type="InterPro" id="IPR036938">
    <property type="entry name" value="PAP2/HPO_sf"/>
</dbReference>
<keyword evidence="8" id="KW-0575">Peroxidase</keyword>
<sequence length="139" mass="15779">MFAIVETLKVWVGGLRPDFLARCGWSIIEQKCTGDDKFVDAGRKSFPSGHVAYSFGSMTLLMRIFFHTFSPHLYSFFAALLCTLPLVWAGHISITRWWENRHQPMDLLGGAIIGIALALASYRLFCANRTYRHTRLCCS</sequence>